<dbReference type="EMBL" id="MHMT01000007">
    <property type="protein sequence ID" value="OGZ33027.1"/>
    <property type="molecule type" value="Genomic_DNA"/>
</dbReference>
<keyword evidence="1" id="KW-1133">Transmembrane helix</keyword>
<feature type="transmembrane region" description="Helical" evidence="1">
    <location>
        <begin position="7"/>
        <end position="29"/>
    </location>
</feature>
<dbReference type="Proteomes" id="UP000177810">
    <property type="component" value="Unassembled WGS sequence"/>
</dbReference>
<proteinExistence type="predicted"/>
<name>A0A1G2F526_9BACT</name>
<dbReference type="InterPro" id="IPR039564">
    <property type="entry name" value="Peptidase_C39-like"/>
</dbReference>
<dbReference type="STRING" id="1801990.A2V69_00225"/>
<evidence type="ECO:0000313" key="3">
    <source>
        <dbReference type="EMBL" id="OGZ33027.1"/>
    </source>
</evidence>
<comment type="caution">
    <text evidence="3">The sequence shown here is derived from an EMBL/GenBank/DDBJ whole genome shotgun (WGS) entry which is preliminary data.</text>
</comment>
<evidence type="ECO:0000259" key="2">
    <source>
        <dbReference type="Pfam" id="PF13529"/>
    </source>
</evidence>
<organism evidence="3 4">
    <name type="scientific">Candidatus Portnoybacteria bacterium RBG_13_40_8</name>
    <dbReference type="NCBI Taxonomy" id="1801990"/>
    <lineage>
        <taxon>Bacteria</taxon>
        <taxon>Candidatus Portnoyibacteriota</taxon>
    </lineage>
</organism>
<keyword evidence="1" id="KW-0472">Membrane</keyword>
<gene>
    <name evidence="3" type="ORF">A2V69_00225</name>
</gene>
<dbReference type="AlphaFoldDB" id="A0A1G2F526"/>
<accession>A0A1G2F526</accession>
<feature type="domain" description="Peptidase C39-like" evidence="2">
    <location>
        <begin position="100"/>
        <end position="245"/>
    </location>
</feature>
<dbReference type="Pfam" id="PF13529">
    <property type="entry name" value="Peptidase_C39_2"/>
    <property type="match status" value="1"/>
</dbReference>
<dbReference type="Gene3D" id="3.90.70.10">
    <property type="entry name" value="Cysteine proteinases"/>
    <property type="match status" value="1"/>
</dbReference>
<evidence type="ECO:0000313" key="4">
    <source>
        <dbReference type="Proteomes" id="UP000177810"/>
    </source>
</evidence>
<protein>
    <recommendedName>
        <fullName evidence="2">Peptidase C39-like domain-containing protein</fullName>
    </recommendedName>
</protein>
<reference evidence="3 4" key="1">
    <citation type="journal article" date="2016" name="Nat. Commun.">
        <title>Thousands of microbial genomes shed light on interconnected biogeochemical processes in an aquifer system.</title>
        <authorList>
            <person name="Anantharaman K."/>
            <person name="Brown C.T."/>
            <person name="Hug L.A."/>
            <person name="Sharon I."/>
            <person name="Castelle C.J."/>
            <person name="Probst A.J."/>
            <person name="Thomas B.C."/>
            <person name="Singh A."/>
            <person name="Wilkins M.J."/>
            <person name="Karaoz U."/>
            <person name="Brodie E.L."/>
            <person name="Williams K.H."/>
            <person name="Hubbard S.S."/>
            <person name="Banfield J.F."/>
        </authorList>
    </citation>
    <scope>NUCLEOTIDE SEQUENCE [LARGE SCALE GENOMIC DNA]</scope>
</reference>
<keyword evidence="1" id="KW-0812">Transmembrane</keyword>
<sequence length="288" mass="32908">MAIKRNRIVTIFIVLAFIIGAWLFLRFVIGGPEDNWICDNGQWIKHGNPRAPMPIEGCGQQLKTELNSTQETGSNLVSESPEEPSQKVVEKPIEPEILLLDVPFLAQAPFGQWSDPIYQNACEEAALLMAILWINGIKSISKEEATLELKKFADFEIEKYSNFYDHSMADTGQLMRDYFGYDNIEYRENIVAEDIINQLLNGNLVIVPINGQILKNPFYTPPGPVEHMLLIIGYDWTTEEFITNDAGTRQGEKYRYNQAVLWEAIRDYPTGYKEPITEINKVMLVIKK</sequence>
<evidence type="ECO:0000256" key="1">
    <source>
        <dbReference type="SAM" id="Phobius"/>
    </source>
</evidence>